<keyword evidence="1" id="KW-0175">Coiled coil</keyword>
<feature type="coiled-coil region" evidence="1">
    <location>
        <begin position="2"/>
        <end position="36"/>
    </location>
</feature>
<dbReference type="Proteomes" id="UP000828390">
    <property type="component" value="Unassembled WGS sequence"/>
</dbReference>
<comment type="caution">
    <text evidence="2">The sequence shown here is derived from an EMBL/GenBank/DDBJ whole genome shotgun (WGS) entry which is preliminary data.</text>
</comment>
<evidence type="ECO:0000313" key="3">
    <source>
        <dbReference type="Proteomes" id="UP000828390"/>
    </source>
</evidence>
<proteinExistence type="predicted"/>
<name>A0A9D4ISD3_DREPO</name>
<sequence>MTGVYQKEITDLKNKLKEHENRLNRLISTVNEIHEVNSSRKRTAKTDIETKCDDRFNALQKKFEETAAAMMKAYKELKTHVNVKVSLLDQIHNISPSVISEQKKLNTRIDQADVKIVRLDGEVNKLEVNKLVGNKEINEFIMNLKAERVQLNAGVKMRCDDRVNALQRTFDETTAVNVADCKNLETHVSVQMNNLSMSLISEQNKLSKR</sequence>
<protein>
    <submittedName>
        <fullName evidence="2">Uncharacterized protein</fullName>
    </submittedName>
</protein>
<reference evidence="2" key="2">
    <citation type="submission" date="2020-11" db="EMBL/GenBank/DDBJ databases">
        <authorList>
            <person name="McCartney M.A."/>
            <person name="Auch B."/>
            <person name="Kono T."/>
            <person name="Mallez S."/>
            <person name="Becker A."/>
            <person name="Gohl D.M."/>
            <person name="Silverstein K.A.T."/>
            <person name="Koren S."/>
            <person name="Bechman K.B."/>
            <person name="Herman A."/>
            <person name="Abrahante J.E."/>
            <person name="Garbe J."/>
        </authorList>
    </citation>
    <scope>NUCLEOTIDE SEQUENCE</scope>
    <source>
        <strain evidence="2">Duluth1</strain>
        <tissue evidence="2">Whole animal</tissue>
    </source>
</reference>
<keyword evidence="3" id="KW-1185">Reference proteome</keyword>
<reference evidence="2" key="1">
    <citation type="journal article" date="2019" name="bioRxiv">
        <title>The Genome of the Zebra Mussel, Dreissena polymorpha: A Resource for Invasive Species Research.</title>
        <authorList>
            <person name="McCartney M.A."/>
            <person name="Auch B."/>
            <person name="Kono T."/>
            <person name="Mallez S."/>
            <person name="Zhang Y."/>
            <person name="Obille A."/>
            <person name="Becker A."/>
            <person name="Abrahante J.E."/>
            <person name="Garbe J."/>
            <person name="Badalamenti J.P."/>
            <person name="Herman A."/>
            <person name="Mangelson H."/>
            <person name="Liachko I."/>
            <person name="Sullivan S."/>
            <person name="Sone E.D."/>
            <person name="Koren S."/>
            <person name="Silverstein K.A.T."/>
            <person name="Beckman K.B."/>
            <person name="Gohl D.M."/>
        </authorList>
    </citation>
    <scope>NUCLEOTIDE SEQUENCE</scope>
    <source>
        <strain evidence="2">Duluth1</strain>
        <tissue evidence="2">Whole animal</tissue>
    </source>
</reference>
<evidence type="ECO:0000313" key="2">
    <source>
        <dbReference type="EMBL" id="KAH3782343.1"/>
    </source>
</evidence>
<evidence type="ECO:0000256" key="1">
    <source>
        <dbReference type="SAM" id="Coils"/>
    </source>
</evidence>
<gene>
    <name evidence="2" type="ORF">DPMN_160258</name>
</gene>
<dbReference type="EMBL" id="JAIWYP010000008">
    <property type="protein sequence ID" value="KAH3782343.1"/>
    <property type="molecule type" value="Genomic_DNA"/>
</dbReference>
<dbReference type="AlphaFoldDB" id="A0A9D4ISD3"/>
<accession>A0A9D4ISD3</accession>
<organism evidence="2 3">
    <name type="scientific">Dreissena polymorpha</name>
    <name type="common">Zebra mussel</name>
    <name type="synonym">Mytilus polymorpha</name>
    <dbReference type="NCBI Taxonomy" id="45954"/>
    <lineage>
        <taxon>Eukaryota</taxon>
        <taxon>Metazoa</taxon>
        <taxon>Spiralia</taxon>
        <taxon>Lophotrochozoa</taxon>
        <taxon>Mollusca</taxon>
        <taxon>Bivalvia</taxon>
        <taxon>Autobranchia</taxon>
        <taxon>Heteroconchia</taxon>
        <taxon>Euheterodonta</taxon>
        <taxon>Imparidentia</taxon>
        <taxon>Neoheterodontei</taxon>
        <taxon>Myida</taxon>
        <taxon>Dreissenoidea</taxon>
        <taxon>Dreissenidae</taxon>
        <taxon>Dreissena</taxon>
    </lineage>
</organism>